<dbReference type="InterPro" id="IPR001199">
    <property type="entry name" value="Cyt_B5-like_heme/steroid-bd"/>
</dbReference>
<evidence type="ECO:0000256" key="8">
    <source>
        <dbReference type="ARBA" id="ARBA00022982"/>
    </source>
</evidence>
<evidence type="ECO:0000256" key="12">
    <source>
        <dbReference type="ARBA" id="ARBA00038168"/>
    </source>
</evidence>
<evidence type="ECO:0000256" key="6">
    <source>
        <dbReference type="ARBA" id="ARBA00022824"/>
    </source>
</evidence>
<keyword evidence="9 14" id="KW-0408">Iron</keyword>
<evidence type="ECO:0000256" key="4">
    <source>
        <dbReference type="ARBA" id="ARBA00022692"/>
    </source>
</evidence>
<dbReference type="PROSITE" id="PS50255">
    <property type="entry name" value="CYTOCHROME_B5_2"/>
    <property type="match status" value="1"/>
</dbReference>
<evidence type="ECO:0000256" key="1">
    <source>
        <dbReference type="ARBA" id="ARBA00004131"/>
    </source>
</evidence>
<dbReference type="OrthoDB" id="260519at2759"/>
<dbReference type="GO" id="GO:0005789">
    <property type="term" value="C:endoplasmic reticulum membrane"/>
    <property type="evidence" value="ECO:0007669"/>
    <property type="project" value="UniProtKB-SubCell"/>
</dbReference>
<sequence>MSAIFTRKEVNMHCSDDDCWIIYGDYVYDITDFLYTHPGGAEILLEYAGGDATDAFESVGHSIDARVMLAKYEIGILHDDDRSTFIIPQFISQAKKFLFSS</sequence>
<gene>
    <name evidence="16" type="ORF">CAMP_LOCUS13515</name>
</gene>
<keyword evidence="4" id="KW-0812">Transmembrane</keyword>
<evidence type="ECO:0000256" key="2">
    <source>
        <dbReference type="ARBA" id="ARBA00022448"/>
    </source>
</evidence>
<evidence type="ECO:0000256" key="14">
    <source>
        <dbReference type="RuleBase" id="RU362121"/>
    </source>
</evidence>
<keyword evidence="5 14" id="KW-0479">Metal-binding</keyword>
<dbReference type="SMART" id="SM01117">
    <property type="entry name" value="Cyt-b5"/>
    <property type="match status" value="1"/>
</dbReference>
<dbReference type="PANTHER" id="PTHR19359:SF150">
    <property type="entry name" value="CYTOCHROME B5"/>
    <property type="match status" value="1"/>
</dbReference>
<accession>A0A9P1N4K9</accession>
<dbReference type="Gene3D" id="3.10.120.10">
    <property type="entry name" value="Cytochrome b5-like heme/steroid binding domain"/>
    <property type="match status" value="1"/>
</dbReference>
<evidence type="ECO:0000259" key="15">
    <source>
        <dbReference type="PROSITE" id="PS50255"/>
    </source>
</evidence>
<dbReference type="InterPro" id="IPR036400">
    <property type="entry name" value="Cyt_B5-like_heme/steroid_sf"/>
</dbReference>
<keyword evidence="2" id="KW-0813">Transport</keyword>
<dbReference type="PROSITE" id="PS00191">
    <property type="entry name" value="CYTOCHROME_B5_1"/>
    <property type="match status" value="1"/>
</dbReference>
<evidence type="ECO:0000313" key="17">
    <source>
        <dbReference type="Proteomes" id="UP001152747"/>
    </source>
</evidence>
<dbReference type="InterPro" id="IPR018506">
    <property type="entry name" value="Cyt_B5_heme-BS"/>
</dbReference>
<keyword evidence="10" id="KW-0472">Membrane</keyword>
<evidence type="ECO:0000256" key="11">
    <source>
        <dbReference type="ARBA" id="ARBA00037877"/>
    </source>
</evidence>
<dbReference type="PRINTS" id="PR00363">
    <property type="entry name" value="CYTOCHROMEB5"/>
</dbReference>
<dbReference type="Proteomes" id="UP001152747">
    <property type="component" value="Unassembled WGS sequence"/>
</dbReference>
<dbReference type="SUPFAM" id="SSF55856">
    <property type="entry name" value="Cytochrome b5-like heme/steroid binding domain"/>
    <property type="match status" value="1"/>
</dbReference>
<comment type="caution">
    <text evidence="16">The sequence shown here is derived from an EMBL/GenBank/DDBJ whole genome shotgun (WGS) entry which is preliminary data.</text>
</comment>
<keyword evidence="8" id="KW-0249">Electron transport</keyword>
<dbReference type="PANTHER" id="PTHR19359">
    <property type="entry name" value="CYTOCHROME B5"/>
    <property type="match status" value="1"/>
</dbReference>
<keyword evidence="6" id="KW-0256">Endoplasmic reticulum</keyword>
<reference evidence="16" key="1">
    <citation type="submission" date="2022-11" db="EMBL/GenBank/DDBJ databases">
        <authorList>
            <person name="Kikuchi T."/>
        </authorList>
    </citation>
    <scope>NUCLEOTIDE SEQUENCE</scope>
    <source>
        <strain evidence="16">PS1010</strain>
    </source>
</reference>
<comment type="similarity">
    <text evidence="12 14">Belongs to the cytochrome b5 family.</text>
</comment>
<evidence type="ECO:0000256" key="7">
    <source>
        <dbReference type="ARBA" id="ARBA00022848"/>
    </source>
</evidence>
<dbReference type="FunFam" id="3.10.120.10:FF:000002">
    <property type="entry name" value="Cytochrome b5 type B"/>
    <property type="match status" value="1"/>
</dbReference>
<keyword evidence="17" id="KW-1185">Reference proteome</keyword>
<evidence type="ECO:0000256" key="5">
    <source>
        <dbReference type="ARBA" id="ARBA00022723"/>
    </source>
</evidence>
<evidence type="ECO:0000313" key="16">
    <source>
        <dbReference type="EMBL" id="CAI5450878.1"/>
    </source>
</evidence>
<evidence type="ECO:0000256" key="10">
    <source>
        <dbReference type="ARBA" id="ARBA00023136"/>
    </source>
</evidence>
<dbReference type="AlphaFoldDB" id="A0A9P1N4K9"/>
<dbReference type="EMBL" id="CANHGI010000005">
    <property type="protein sequence ID" value="CAI5450878.1"/>
    <property type="molecule type" value="Genomic_DNA"/>
</dbReference>
<dbReference type="GO" id="GO:0046872">
    <property type="term" value="F:metal ion binding"/>
    <property type="evidence" value="ECO:0007669"/>
    <property type="project" value="UniProtKB-UniRule"/>
</dbReference>
<evidence type="ECO:0000256" key="13">
    <source>
        <dbReference type="ARBA" id="ARBA00039806"/>
    </source>
</evidence>
<dbReference type="GO" id="GO:0020037">
    <property type="term" value="F:heme binding"/>
    <property type="evidence" value="ECO:0007669"/>
    <property type="project" value="UniProtKB-UniRule"/>
</dbReference>
<proteinExistence type="inferred from homology"/>
<keyword evidence="3 14" id="KW-0349">Heme</keyword>
<organism evidence="16 17">
    <name type="scientific">Caenorhabditis angaria</name>
    <dbReference type="NCBI Taxonomy" id="860376"/>
    <lineage>
        <taxon>Eukaryota</taxon>
        <taxon>Metazoa</taxon>
        <taxon>Ecdysozoa</taxon>
        <taxon>Nematoda</taxon>
        <taxon>Chromadorea</taxon>
        <taxon>Rhabditida</taxon>
        <taxon>Rhabditina</taxon>
        <taxon>Rhabditomorpha</taxon>
        <taxon>Rhabditoidea</taxon>
        <taxon>Rhabditidae</taxon>
        <taxon>Peloderinae</taxon>
        <taxon>Caenorhabditis</taxon>
    </lineage>
</organism>
<protein>
    <recommendedName>
        <fullName evidence="13">Cytochrome b5</fullName>
    </recommendedName>
</protein>
<feature type="domain" description="Cytochrome b5 heme-binding" evidence="15">
    <location>
        <begin position="2"/>
        <end position="78"/>
    </location>
</feature>
<keyword evidence="7" id="KW-0492">Microsome</keyword>
<dbReference type="InterPro" id="IPR050668">
    <property type="entry name" value="Cytochrome_b5"/>
</dbReference>
<evidence type="ECO:0000256" key="9">
    <source>
        <dbReference type="ARBA" id="ARBA00023004"/>
    </source>
</evidence>
<evidence type="ECO:0000256" key="3">
    <source>
        <dbReference type="ARBA" id="ARBA00022617"/>
    </source>
</evidence>
<dbReference type="Pfam" id="PF00173">
    <property type="entry name" value="Cyt-b5"/>
    <property type="match status" value="1"/>
</dbReference>
<name>A0A9P1N4K9_9PELO</name>
<comment type="subcellular location">
    <subcellularLocation>
        <location evidence="1">Endoplasmic reticulum membrane</location>
        <topology evidence="1">Single-pass membrane protein</topology>
        <orientation evidence="1">Cytoplasmic side</orientation>
    </subcellularLocation>
    <subcellularLocation>
        <location evidence="11">Microsome membrane</location>
        <topology evidence="11">Single-pass membrane protein</topology>
        <orientation evidence="11">Cytoplasmic side</orientation>
    </subcellularLocation>
</comment>